<organism evidence="1 2">
    <name type="scientific">Arabis alpina</name>
    <name type="common">Alpine rock-cress</name>
    <dbReference type="NCBI Taxonomy" id="50452"/>
    <lineage>
        <taxon>Eukaryota</taxon>
        <taxon>Viridiplantae</taxon>
        <taxon>Streptophyta</taxon>
        <taxon>Embryophyta</taxon>
        <taxon>Tracheophyta</taxon>
        <taxon>Spermatophyta</taxon>
        <taxon>Magnoliopsida</taxon>
        <taxon>eudicotyledons</taxon>
        <taxon>Gunneridae</taxon>
        <taxon>Pentapetalae</taxon>
        <taxon>rosids</taxon>
        <taxon>malvids</taxon>
        <taxon>Brassicales</taxon>
        <taxon>Brassicaceae</taxon>
        <taxon>Arabideae</taxon>
        <taxon>Arabis</taxon>
    </lineage>
</organism>
<gene>
    <name evidence="1" type="ORF">AALP_AAs62041U000400</name>
</gene>
<dbReference type="OrthoDB" id="1880850at2759"/>
<dbReference type="Proteomes" id="UP000029120">
    <property type="component" value="Unassembled WGS sequence"/>
</dbReference>
<evidence type="ECO:0000313" key="1">
    <source>
        <dbReference type="EMBL" id="KFK24451.1"/>
    </source>
</evidence>
<dbReference type="AlphaFoldDB" id="A0A087G3J9"/>
<reference evidence="2" key="1">
    <citation type="journal article" date="2015" name="Nat. Plants">
        <title>Genome expansion of Arabis alpina linked with retrotransposition and reduced symmetric DNA methylation.</title>
        <authorList>
            <person name="Willing E.M."/>
            <person name="Rawat V."/>
            <person name="Mandakova T."/>
            <person name="Maumus F."/>
            <person name="James G.V."/>
            <person name="Nordstroem K.J."/>
            <person name="Becker C."/>
            <person name="Warthmann N."/>
            <person name="Chica C."/>
            <person name="Szarzynska B."/>
            <person name="Zytnicki M."/>
            <person name="Albani M.C."/>
            <person name="Kiefer C."/>
            <person name="Bergonzi S."/>
            <person name="Castaings L."/>
            <person name="Mateos J.L."/>
            <person name="Berns M.C."/>
            <person name="Bujdoso N."/>
            <person name="Piofczyk T."/>
            <person name="de Lorenzo L."/>
            <person name="Barrero-Sicilia C."/>
            <person name="Mateos I."/>
            <person name="Piednoel M."/>
            <person name="Hagmann J."/>
            <person name="Chen-Min-Tao R."/>
            <person name="Iglesias-Fernandez R."/>
            <person name="Schuster S.C."/>
            <person name="Alonso-Blanco C."/>
            <person name="Roudier F."/>
            <person name="Carbonero P."/>
            <person name="Paz-Ares J."/>
            <person name="Davis S.J."/>
            <person name="Pecinka A."/>
            <person name="Quesneville H."/>
            <person name="Colot V."/>
            <person name="Lysak M.A."/>
            <person name="Weigel D."/>
            <person name="Coupland G."/>
            <person name="Schneeberger K."/>
        </authorList>
    </citation>
    <scope>NUCLEOTIDE SEQUENCE [LARGE SCALE GENOMIC DNA]</scope>
    <source>
        <strain evidence="2">cv. Pajares</strain>
    </source>
</reference>
<keyword evidence="2" id="KW-1185">Reference proteome</keyword>
<sequence>MSTLKSLKPLGMAWAPMSAAWTPMRPGTSVSLGSDIGATACHRRHCLVTLVPGSLCLCSASCWLCDFSDAAFMTSPEVKIALKEEEETKPQLAKNDPREIQAYYQNFYEEEMARLYQIASVLYDVLKTVVPSPKVDHETCRYAEEVERKRDRYEHYNILPLYAVGTKPAIVELPEVRLNTW</sequence>
<evidence type="ECO:0000313" key="2">
    <source>
        <dbReference type="Proteomes" id="UP000029120"/>
    </source>
</evidence>
<accession>A0A087G3J9</accession>
<name>A0A087G3J9_ARAAL</name>
<dbReference type="Gramene" id="KFK24451">
    <property type="protein sequence ID" value="KFK24451"/>
    <property type="gene ID" value="AALP_AAs62041U000400"/>
</dbReference>
<dbReference type="eggNOG" id="KOG0916">
    <property type="taxonomic scope" value="Eukaryota"/>
</dbReference>
<proteinExistence type="predicted"/>
<dbReference type="EMBL" id="KL968539">
    <property type="protein sequence ID" value="KFK24451.1"/>
    <property type="molecule type" value="Genomic_DNA"/>
</dbReference>
<protein>
    <submittedName>
        <fullName evidence="1">Uncharacterized protein</fullName>
    </submittedName>
</protein>